<dbReference type="InterPro" id="IPR002656">
    <property type="entry name" value="Acyl_transf_3_dom"/>
</dbReference>
<feature type="transmembrane region" description="Helical" evidence="1">
    <location>
        <begin position="35"/>
        <end position="57"/>
    </location>
</feature>
<feature type="transmembrane region" description="Helical" evidence="1">
    <location>
        <begin position="78"/>
        <end position="99"/>
    </location>
</feature>
<sequence length="225" mass="25974">FHSTSEMAKRPDIQGIRGLAIAAVLAFHLDEASFPAGFIGVDMFFVLSGYLMAVILSKEINLNLKVFRDFYTRRFKRIVPLYALLIIALAICVPCFLLKRDVLKFCKDVVWAAAFATNIQTVLERKDYFTELYDSNVLTHTWSLGVEIQYYLIVPFIVIVQRKLTENYKYPLFTTVLMIASLTVQLLSSPTVAFNLLLSRVWQFLAGGLAYEARKLQYRFYWTFF</sequence>
<gene>
    <name evidence="3" type="ORF">PMAYCL1PPCAC_13498</name>
</gene>
<evidence type="ECO:0000259" key="2">
    <source>
        <dbReference type="Pfam" id="PF01757"/>
    </source>
</evidence>
<feature type="transmembrane region" description="Helical" evidence="1">
    <location>
        <begin position="137"/>
        <end position="158"/>
    </location>
</feature>
<evidence type="ECO:0000256" key="1">
    <source>
        <dbReference type="SAM" id="Phobius"/>
    </source>
</evidence>
<organism evidence="3 4">
    <name type="scientific">Pristionchus mayeri</name>
    <dbReference type="NCBI Taxonomy" id="1317129"/>
    <lineage>
        <taxon>Eukaryota</taxon>
        <taxon>Metazoa</taxon>
        <taxon>Ecdysozoa</taxon>
        <taxon>Nematoda</taxon>
        <taxon>Chromadorea</taxon>
        <taxon>Rhabditida</taxon>
        <taxon>Rhabditina</taxon>
        <taxon>Diplogasteromorpha</taxon>
        <taxon>Diplogasteroidea</taxon>
        <taxon>Neodiplogasteridae</taxon>
        <taxon>Pristionchus</taxon>
    </lineage>
</organism>
<evidence type="ECO:0000313" key="4">
    <source>
        <dbReference type="Proteomes" id="UP001328107"/>
    </source>
</evidence>
<dbReference type="AlphaFoldDB" id="A0AAN4ZR53"/>
<feature type="transmembrane region" description="Helical" evidence="1">
    <location>
        <begin position="170"/>
        <end position="187"/>
    </location>
</feature>
<dbReference type="Pfam" id="PF01757">
    <property type="entry name" value="Acyl_transf_3"/>
    <property type="match status" value="1"/>
</dbReference>
<feature type="domain" description="Acyltransferase 3" evidence="2">
    <location>
        <begin position="12"/>
        <end position="223"/>
    </location>
</feature>
<dbReference type="PANTHER" id="PTHR23028:SF53">
    <property type="entry name" value="ACYL_TRANSF_3 DOMAIN-CONTAINING PROTEIN"/>
    <property type="match status" value="1"/>
</dbReference>
<feature type="non-terminal residue" evidence="3">
    <location>
        <position position="225"/>
    </location>
</feature>
<proteinExistence type="predicted"/>
<dbReference type="GO" id="GO:0000271">
    <property type="term" value="P:polysaccharide biosynthetic process"/>
    <property type="evidence" value="ECO:0007669"/>
    <property type="project" value="TreeGrafter"/>
</dbReference>
<feature type="non-terminal residue" evidence="3">
    <location>
        <position position="1"/>
    </location>
</feature>
<name>A0AAN4ZR53_9BILA</name>
<dbReference type="GO" id="GO:0016020">
    <property type="term" value="C:membrane"/>
    <property type="evidence" value="ECO:0007669"/>
    <property type="project" value="TreeGrafter"/>
</dbReference>
<dbReference type="EMBL" id="BTRK01000003">
    <property type="protein sequence ID" value="GMR43303.1"/>
    <property type="molecule type" value="Genomic_DNA"/>
</dbReference>
<accession>A0AAN4ZR53</accession>
<dbReference type="GO" id="GO:0016747">
    <property type="term" value="F:acyltransferase activity, transferring groups other than amino-acyl groups"/>
    <property type="evidence" value="ECO:0007669"/>
    <property type="project" value="InterPro"/>
</dbReference>
<keyword evidence="1" id="KW-0472">Membrane</keyword>
<protein>
    <recommendedName>
        <fullName evidence="2">Acyltransferase 3 domain-containing protein</fullName>
    </recommendedName>
</protein>
<dbReference type="Proteomes" id="UP001328107">
    <property type="component" value="Unassembled WGS sequence"/>
</dbReference>
<keyword evidence="1" id="KW-0812">Transmembrane</keyword>
<evidence type="ECO:0000313" key="3">
    <source>
        <dbReference type="EMBL" id="GMR43303.1"/>
    </source>
</evidence>
<keyword evidence="4" id="KW-1185">Reference proteome</keyword>
<keyword evidence="1" id="KW-1133">Transmembrane helix</keyword>
<dbReference type="PANTHER" id="PTHR23028">
    <property type="entry name" value="ACETYLTRANSFERASE"/>
    <property type="match status" value="1"/>
</dbReference>
<dbReference type="InterPro" id="IPR050879">
    <property type="entry name" value="Acyltransferase_3"/>
</dbReference>
<comment type="caution">
    <text evidence="3">The sequence shown here is derived from an EMBL/GenBank/DDBJ whole genome shotgun (WGS) entry which is preliminary data.</text>
</comment>
<reference evidence="4" key="1">
    <citation type="submission" date="2022-10" db="EMBL/GenBank/DDBJ databases">
        <title>Genome assembly of Pristionchus species.</title>
        <authorList>
            <person name="Yoshida K."/>
            <person name="Sommer R.J."/>
        </authorList>
    </citation>
    <scope>NUCLEOTIDE SEQUENCE [LARGE SCALE GENOMIC DNA]</scope>
    <source>
        <strain evidence="4">RS5460</strain>
    </source>
</reference>